<keyword evidence="2" id="KW-1185">Reference proteome</keyword>
<dbReference type="PANTHER" id="PTHR38733">
    <property type="entry name" value="PROTEIN MCRC"/>
    <property type="match status" value="1"/>
</dbReference>
<reference evidence="1 2" key="1">
    <citation type="submission" date="2024-03" db="EMBL/GenBank/DDBJ databases">
        <title>The Genome Sequence of Enterococcus sp. DIV2402.</title>
        <authorList>
            <consortium name="The Broad Institute Genomics Platform"/>
            <consortium name="The Broad Institute Microbial Omics Core"/>
            <consortium name="The Broad Institute Genomic Center for Infectious Diseases"/>
            <person name="Earl A."/>
            <person name="Manson A."/>
            <person name="Gilmore M."/>
            <person name="Schwartman J."/>
            <person name="Shea T."/>
            <person name="Abouelleil A."/>
            <person name="Cao P."/>
            <person name="Chapman S."/>
            <person name="Cusick C."/>
            <person name="Young S."/>
            <person name="Neafsey D."/>
            <person name="Nusbaum C."/>
            <person name="Birren B."/>
        </authorList>
    </citation>
    <scope>NUCLEOTIDE SEQUENCE [LARGE SCALE GENOMIC DNA]</scope>
    <source>
        <strain evidence="1 2">DIV2402</strain>
    </source>
</reference>
<proteinExistence type="predicted"/>
<dbReference type="RefSeq" id="WP_207942418.1">
    <property type="nucleotide sequence ID" value="NZ_CP147251.1"/>
</dbReference>
<dbReference type="Pfam" id="PF10117">
    <property type="entry name" value="McrBC"/>
    <property type="match status" value="1"/>
</dbReference>
<dbReference type="InterPro" id="IPR019292">
    <property type="entry name" value="McrC"/>
</dbReference>
<organism evidence="1 2">
    <name type="scientific">Candidatus Enterococcus lowellii</name>
    <dbReference type="NCBI Taxonomy" id="2230877"/>
    <lineage>
        <taxon>Bacteria</taxon>
        <taxon>Bacillati</taxon>
        <taxon>Bacillota</taxon>
        <taxon>Bacilli</taxon>
        <taxon>Lactobacillales</taxon>
        <taxon>Enterococcaceae</taxon>
        <taxon>Enterococcus</taxon>
    </lineage>
</organism>
<dbReference type="Proteomes" id="UP000664701">
    <property type="component" value="Chromosome"/>
</dbReference>
<accession>A0ABZ2SPJ4</accession>
<protein>
    <submittedName>
        <fullName evidence="1">5-methylcytosine-specific restriction enzyme subunit McrC</fullName>
    </submittedName>
</protein>
<dbReference type="EMBL" id="CP147251">
    <property type="protein sequence ID" value="WYJ76326.1"/>
    <property type="molecule type" value="Genomic_DNA"/>
</dbReference>
<evidence type="ECO:0000313" key="1">
    <source>
        <dbReference type="EMBL" id="WYJ76326.1"/>
    </source>
</evidence>
<dbReference type="PANTHER" id="PTHR38733:SF1">
    <property type="entry name" value="TYPE IV METHYL-DIRECTED RESTRICTION ENZYME ECOKMCRBC"/>
    <property type="match status" value="1"/>
</dbReference>
<gene>
    <name evidence="1" type="ORF">DOK78_000952</name>
</gene>
<name>A0ABZ2SPJ4_9ENTE</name>
<evidence type="ECO:0000313" key="2">
    <source>
        <dbReference type="Proteomes" id="UP000664701"/>
    </source>
</evidence>
<sequence length="347" mass="41109">MKNNIPIRNIYYMLAYAYQALQFTEYQELSTEEFDDVTELYTAILIVGIPVLLRGGLLRDYMPLQEQSQVLRGKIDISRSIKKNALINKKLIVAYDEFSEDILANQIIKATVLTLLQNEHVKRHQKQVLYGFLPYFSQVSEIVLDSRLWQNIAMTPRNQRYQFILTICRYLFEERLLSEEDKYRQSQLTDEQQLSSLYEQFVRAFYKKETTYQVSSPHIRWNVDDGYSEDLPLMKTDVVLKEKQQTLIIDTKFYAENMVASYRSHTLKHQSDNLYQLYSYVMNYSLKKDETVGGMLLYAKTKAFTQPNHEYVMNGKHLWIMALDLDRPFEEIKAQLLALPRHYFCPQ</sequence>